<keyword evidence="6 14" id="KW-0328">Glycosyltransferase</keyword>
<name>A0ABR1B3I6_POLSC</name>
<protein>
    <recommendedName>
        <fullName evidence="5 14">GDP-Man:Man(3)GlcNAc(2)-PP-Dol alpha-1,2-mannosyltransferase</fullName>
        <ecNumber evidence="4 14">2.4.1.131</ecNumber>
    </recommendedName>
</protein>
<comment type="pathway">
    <text evidence="2 14">Protein modification; protein glycosylation.</text>
</comment>
<evidence type="ECO:0000256" key="2">
    <source>
        <dbReference type="ARBA" id="ARBA00004922"/>
    </source>
</evidence>
<comment type="similarity">
    <text evidence="3 14">Belongs to the glycosyltransferase group 1 family. Glycosyltransferase 4 subfamily.</text>
</comment>
<evidence type="ECO:0000256" key="11">
    <source>
        <dbReference type="ARBA" id="ARBA00023136"/>
    </source>
</evidence>
<keyword evidence="9 14" id="KW-0256">Endoplasmic reticulum</keyword>
<evidence type="ECO:0000256" key="12">
    <source>
        <dbReference type="ARBA" id="ARBA00045065"/>
    </source>
</evidence>
<evidence type="ECO:0000256" key="8">
    <source>
        <dbReference type="ARBA" id="ARBA00022692"/>
    </source>
</evidence>
<dbReference type="Proteomes" id="UP001359485">
    <property type="component" value="Unassembled WGS sequence"/>
</dbReference>
<evidence type="ECO:0000256" key="4">
    <source>
        <dbReference type="ARBA" id="ARBA00012645"/>
    </source>
</evidence>
<evidence type="ECO:0000313" key="17">
    <source>
        <dbReference type="EMBL" id="KAK6634065.1"/>
    </source>
</evidence>
<dbReference type="CDD" id="cd03806">
    <property type="entry name" value="GT4_ALG11-like"/>
    <property type="match status" value="1"/>
</dbReference>
<evidence type="ECO:0000256" key="6">
    <source>
        <dbReference type="ARBA" id="ARBA00022676"/>
    </source>
</evidence>
<evidence type="ECO:0000259" key="16">
    <source>
        <dbReference type="Pfam" id="PF15924"/>
    </source>
</evidence>
<feature type="domain" description="ALG11 mannosyltransferase N-terminal" evidence="16">
    <location>
        <begin position="59"/>
        <end position="263"/>
    </location>
</feature>
<comment type="caution">
    <text evidence="17">The sequence shown here is derived from an EMBL/GenBank/DDBJ whole genome shotgun (WGS) entry which is preliminary data.</text>
</comment>
<evidence type="ECO:0000313" key="18">
    <source>
        <dbReference type="Proteomes" id="UP001359485"/>
    </source>
</evidence>
<proteinExistence type="inferred from homology"/>
<dbReference type="Pfam" id="PF00534">
    <property type="entry name" value="Glycos_transf_1"/>
    <property type="match status" value="1"/>
</dbReference>
<evidence type="ECO:0000256" key="5">
    <source>
        <dbReference type="ARBA" id="ARBA00022018"/>
    </source>
</evidence>
<accession>A0ABR1B3I6</accession>
<keyword evidence="10 14" id="KW-1133">Transmembrane helix</keyword>
<evidence type="ECO:0000256" key="14">
    <source>
        <dbReference type="RuleBase" id="RU367051"/>
    </source>
</evidence>
<sequence>MCDVTFFCRSYLLFALQVVLFVACSICLWIIVGIPIAIFYYRNKFRRKAAQRKGEGFRIGIFHPYCNDGGGGEKVLWTAVRSILKGYPSAKIVIYTGDVEYSPSEILMRVKQIFNITFPGEVDFVYLHNRKWITADKYPYFTLLGQSLGSVYLGMEALSAYQPDLFIDTMGYAFTYPLFKYVGHCKIASYVHYPTITSDMLKRVSGRVPSYNNRPTVANSPFLTAGKLIYYKIFAWLYGLVGRCSDVIMVNSTWTEEHINELWCQPMSTHCVYPPCGVDDLIAIPRNFNSNNTRNDGKDQIKIISIGQFRPEKNHPLQLRALYQLRTLIPESVWERVQLILIGGCRNSEDKRRVKDMEDLCKHLSLENNVIFKLNAPYSELKKELSESTIGLHAMWNEHFGIGVVECLAAGLLTIAHRSGGPKTDIIIESEGSRNGFLAASDDEYAQAMASIIRMPAKQRERVILAARSSVDRFSVEQFEKQFMRALEPFLKNYGHSQGKFPNS</sequence>
<keyword evidence="8 14" id="KW-0812">Transmembrane</keyword>
<keyword evidence="11 14" id="KW-0472">Membrane</keyword>
<feature type="transmembrane region" description="Helical" evidence="14">
    <location>
        <begin position="12"/>
        <end position="41"/>
    </location>
</feature>
<dbReference type="Pfam" id="PF15924">
    <property type="entry name" value="ALG11_N"/>
    <property type="match status" value="1"/>
</dbReference>
<dbReference type="EC" id="2.4.1.131" evidence="4 14"/>
<dbReference type="InterPro" id="IPR001296">
    <property type="entry name" value="Glyco_trans_1"/>
</dbReference>
<evidence type="ECO:0000256" key="13">
    <source>
        <dbReference type="ARBA" id="ARBA00045128"/>
    </source>
</evidence>
<organism evidence="17 18">
    <name type="scientific">Polyplax serrata</name>
    <name type="common">Common mouse louse</name>
    <dbReference type="NCBI Taxonomy" id="468196"/>
    <lineage>
        <taxon>Eukaryota</taxon>
        <taxon>Metazoa</taxon>
        <taxon>Ecdysozoa</taxon>
        <taxon>Arthropoda</taxon>
        <taxon>Hexapoda</taxon>
        <taxon>Insecta</taxon>
        <taxon>Pterygota</taxon>
        <taxon>Neoptera</taxon>
        <taxon>Paraneoptera</taxon>
        <taxon>Psocodea</taxon>
        <taxon>Troctomorpha</taxon>
        <taxon>Phthiraptera</taxon>
        <taxon>Anoplura</taxon>
        <taxon>Polyplacidae</taxon>
        <taxon>Polyplax</taxon>
    </lineage>
</organism>
<keyword evidence="7 14" id="KW-0808">Transferase</keyword>
<dbReference type="PANTHER" id="PTHR45919">
    <property type="entry name" value="GDP-MAN:MAN(3)GLCNAC(2)-PP-DOL ALPHA-1,2-MANNOSYLTRANSFERASE"/>
    <property type="match status" value="1"/>
</dbReference>
<evidence type="ECO:0000256" key="3">
    <source>
        <dbReference type="ARBA" id="ARBA00009481"/>
    </source>
</evidence>
<keyword evidence="18" id="KW-1185">Reference proteome</keyword>
<evidence type="ECO:0000256" key="9">
    <source>
        <dbReference type="ARBA" id="ARBA00022824"/>
    </source>
</evidence>
<evidence type="ECO:0000259" key="15">
    <source>
        <dbReference type="Pfam" id="PF00534"/>
    </source>
</evidence>
<dbReference type="Gene3D" id="3.40.50.2000">
    <property type="entry name" value="Glycogen Phosphorylase B"/>
    <property type="match status" value="1"/>
</dbReference>
<dbReference type="SUPFAM" id="SSF53756">
    <property type="entry name" value="UDP-Glycosyltransferase/glycogen phosphorylase"/>
    <property type="match status" value="1"/>
</dbReference>
<dbReference type="InterPro" id="IPR031814">
    <property type="entry name" value="ALG11_N"/>
</dbReference>
<dbReference type="PANTHER" id="PTHR45919:SF1">
    <property type="entry name" value="GDP-MAN:MAN(3)GLCNAC(2)-PP-DOL ALPHA-1,2-MANNOSYLTRANSFERASE"/>
    <property type="match status" value="1"/>
</dbReference>
<evidence type="ECO:0000256" key="7">
    <source>
        <dbReference type="ARBA" id="ARBA00022679"/>
    </source>
</evidence>
<evidence type="ECO:0000256" key="1">
    <source>
        <dbReference type="ARBA" id="ARBA00004389"/>
    </source>
</evidence>
<feature type="domain" description="Glycosyl transferase family 1" evidence="15">
    <location>
        <begin position="297"/>
        <end position="468"/>
    </location>
</feature>
<comment type="subcellular location">
    <subcellularLocation>
        <location evidence="1">Endoplasmic reticulum membrane</location>
        <topology evidence="1">Single-pass membrane protein</topology>
    </subcellularLocation>
</comment>
<evidence type="ECO:0000256" key="10">
    <source>
        <dbReference type="ARBA" id="ARBA00022989"/>
    </source>
</evidence>
<comment type="function">
    <text evidence="13">GDP-Man:Man(3)GlcNAc(2)-PP-Dol alpha-1,2-mannosyltransferase that operates in the biosynthetic pathway of dolichol-linked oligosaccharides, the glycan precursors employed in protein asparagine (N)-glycosylation. The assembly of dolichol-linked oligosaccharides begins on the cytosolic side of the endoplasmic reticulum membrane and finishes in its lumen. The sequential addition of sugars to dolichol pyrophosphate produces dolichol-linked oligosaccharides containing fourteen sugars, including two GlcNAcs, nine mannoses and three glucoses. Once assembled, the oligosaccharide is transferred from the lipid to nascent proteins by oligosaccharyltransferases. Catalyzes, on the cytoplasmic face of the endoplasmic reticulum, the addition of the fourth and fifth mannose residues to the dolichol-linked oligosaccharide chain, to produce Man(5)GlcNAc(2)-PP-dolichol core oligosaccharide. Man(5)GlcNAc(2)-PP-dolichol is a substrate for ALG3, the following enzyme in the biosynthetic pathway.</text>
</comment>
<dbReference type="EMBL" id="JAWJWF010000004">
    <property type="protein sequence ID" value="KAK6634065.1"/>
    <property type="molecule type" value="Genomic_DNA"/>
</dbReference>
<comment type="catalytic activity">
    <reaction evidence="12 14">
        <text>an alpha-D-Man-(1-&gt;3)-[alpha-D-Man-(1-&gt;6)]-beta-D-Man-(1-&gt;4)-beta-D-GlcNAc-(1-&gt;4)-alpha-D-GlcNAc-diphospho-di-trans,poly-cis-dolichol + 2 GDP-alpha-D-mannose = an alpha-D-Man-(1-&gt;2)-alpha-D-Man-(1-&gt;2)-alpha-D-Man-(1-&gt;3)-[alpha-D-Man-(1-&gt;6)]-beta-D-Man-(1-&gt;4)-beta-D-GlcNAc-(1-&gt;4)-alpha-D-GlcNAc-diphospho-di-trans,poly-cis-dolichol + 2 GDP + 2 H(+)</text>
        <dbReference type="Rhea" id="RHEA:29523"/>
        <dbReference type="Rhea" id="RHEA-COMP:19515"/>
        <dbReference type="Rhea" id="RHEA-COMP:19516"/>
        <dbReference type="ChEBI" id="CHEBI:15378"/>
        <dbReference type="ChEBI" id="CHEBI:57527"/>
        <dbReference type="ChEBI" id="CHEBI:58189"/>
        <dbReference type="ChEBI" id="CHEBI:132511"/>
        <dbReference type="ChEBI" id="CHEBI:132515"/>
        <dbReference type="EC" id="2.4.1.131"/>
    </reaction>
    <physiologicalReaction direction="left-to-right" evidence="12 14">
        <dbReference type="Rhea" id="RHEA:29524"/>
    </physiologicalReaction>
</comment>
<dbReference type="InterPro" id="IPR038013">
    <property type="entry name" value="ALG11"/>
</dbReference>
<gene>
    <name evidence="17" type="ORF">RUM44_004673</name>
</gene>
<reference evidence="17 18" key="1">
    <citation type="submission" date="2023-09" db="EMBL/GenBank/DDBJ databases">
        <title>Genomes of two closely related lineages of the louse Polyplax serrata with different host specificities.</title>
        <authorList>
            <person name="Martinu J."/>
            <person name="Tarabai H."/>
            <person name="Stefka J."/>
            <person name="Hypsa V."/>
        </authorList>
    </citation>
    <scope>NUCLEOTIDE SEQUENCE [LARGE SCALE GENOMIC DNA]</scope>
    <source>
        <strain evidence="17">98ZLc_SE</strain>
    </source>
</reference>